<dbReference type="SMART" id="SM00201">
    <property type="entry name" value="SO"/>
    <property type="match status" value="2"/>
</dbReference>
<dbReference type="SUPFAM" id="SSF90188">
    <property type="entry name" value="Somatomedin B domain"/>
    <property type="match status" value="2"/>
</dbReference>
<dbReference type="InterPro" id="IPR018487">
    <property type="entry name" value="Hemopexin-like_repeat"/>
</dbReference>
<dbReference type="InterPro" id="IPR020436">
    <property type="entry name" value="SMB_chordata"/>
</dbReference>
<reference evidence="11" key="1">
    <citation type="submission" date="2025-08" db="UniProtKB">
        <authorList>
            <consortium name="Ensembl"/>
        </authorList>
    </citation>
    <scope>IDENTIFICATION</scope>
</reference>
<dbReference type="GO" id="GO:0005615">
    <property type="term" value="C:extracellular space"/>
    <property type="evidence" value="ECO:0007669"/>
    <property type="project" value="TreeGrafter"/>
</dbReference>
<dbReference type="InterPro" id="IPR001212">
    <property type="entry name" value="Somatomedin_B_dom"/>
</dbReference>
<dbReference type="GO" id="GO:0006955">
    <property type="term" value="P:immune response"/>
    <property type="evidence" value="ECO:0007669"/>
    <property type="project" value="InterPro"/>
</dbReference>
<evidence type="ECO:0000256" key="3">
    <source>
        <dbReference type="ARBA" id="ARBA00022729"/>
    </source>
</evidence>
<dbReference type="SMART" id="SM00120">
    <property type="entry name" value="HX"/>
    <property type="match status" value="3"/>
</dbReference>
<feature type="compositionally biased region" description="Polar residues" evidence="8">
    <location>
        <begin position="147"/>
        <end position="162"/>
    </location>
</feature>
<dbReference type="Pfam" id="PF01033">
    <property type="entry name" value="Somatomedin_B"/>
    <property type="match status" value="2"/>
</dbReference>
<keyword evidence="6" id="KW-0325">Glycoprotein</keyword>
<evidence type="ECO:0000313" key="11">
    <source>
        <dbReference type="Ensembl" id="ENSSRHP00000037547.1"/>
    </source>
</evidence>
<feature type="repeat" description="Hemopexin" evidence="7">
    <location>
        <begin position="433"/>
        <end position="480"/>
    </location>
</feature>
<dbReference type="CDD" id="cd00094">
    <property type="entry name" value="HX"/>
    <property type="match status" value="1"/>
</dbReference>
<feature type="domain" description="SMB" evidence="10">
    <location>
        <begin position="60"/>
        <end position="103"/>
    </location>
</feature>
<name>A0A673IIX9_9TELE</name>
<evidence type="ECO:0000256" key="4">
    <source>
        <dbReference type="ARBA" id="ARBA00022737"/>
    </source>
</evidence>
<dbReference type="PRINTS" id="PR00022">
    <property type="entry name" value="SOMATOMEDINB"/>
</dbReference>
<dbReference type="PROSITE" id="PS50958">
    <property type="entry name" value="SMB_2"/>
    <property type="match status" value="2"/>
</dbReference>
<evidence type="ECO:0000256" key="6">
    <source>
        <dbReference type="ARBA" id="ARBA00023180"/>
    </source>
</evidence>
<dbReference type="GO" id="GO:0005044">
    <property type="term" value="F:scavenger receptor activity"/>
    <property type="evidence" value="ECO:0007669"/>
    <property type="project" value="InterPro"/>
</dbReference>
<accession>A0A673IIX9</accession>
<proteinExistence type="predicted"/>
<protein>
    <submittedName>
        <fullName evidence="11">Proteoglycan 4-like</fullName>
    </submittedName>
</protein>
<feature type="compositionally biased region" description="Polar residues" evidence="8">
    <location>
        <begin position="193"/>
        <end position="292"/>
    </location>
</feature>
<dbReference type="PANTHER" id="PTHR22917:SF1">
    <property type="entry name" value="PROTEOGLYCAN 4"/>
    <property type="match status" value="1"/>
</dbReference>
<dbReference type="AlphaFoldDB" id="A0A673IIX9"/>
<evidence type="ECO:0000256" key="9">
    <source>
        <dbReference type="SAM" id="SignalP"/>
    </source>
</evidence>
<feature type="compositionally biased region" description="Basic and acidic residues" evidence="8">
    <location>
        <begin position="356"/>
        <end position="376"/>
    </location>
</feature>
<gene>
    <name evidence="11" type="primary">prg4b</name>
</gene>
<evidence type="ECO:0000256" key="1">
    <source>
        <dbReference type="ARBA" id="ARBA00004613"/>
    </source>
</evidence>
<dbReference type="InterPro" id="IPR051298">
    <property type="entry name" value="Heme_transport/Cell_adhesion"/>
</dbReference>
<feature type="signal peptide" evidence="9">
    <location>
        <begin position="1"/>
        <end position="19"/>
    </location>
</feature>
<feature type="region of interest" description="Disordered" evidence="8">
    <location>
        <begin position="118"/>
        <end position="376"/>
    </location>
</feature>
<dbReference type="PANTHER" id="PTHR22917">
    <property type="entry name" value="HEMOPEXIN DOMAIN-CONTAINING PROTEIN"/>
    <property type="match status" value="1"/>
</dbReference>
<feature type="region of interest" description="Disordered" evidence="8">
    <location>
        <begin position="617"/>
        <end position="637"/>
    </location>
</feature>
<dbReference type="PROSITE" id="PS00024">
    <property type="entry name" value="HEMOPEXIN"/>
    <property type="match status" value="1"/>
</dbReference>
<keyword evidence="2" id="KW-0964">Secreted</keyword>
<evidence type="ECO:0000256" key="2">
    <source>
        <dbReference type="ARBA" id="ARBA00022525"/>
    </source>
</evidence>
<evidence type="ECO:0000313" key="12">
    <source>
        <dbReference type="Proteomes" id="UP000472270"/>
    </source>
</evidence>
<feature type="chain" id="PRO_5025412567" evidence="9">
    <location>
        <begin position="20"/>
        <end position="637"/>
    </location>
</feature>
<dbReference type="Gene3D" id="2.110.10.10">
    <property type="entry name" value="Hemopexin-like domain"/>
    <property type="match status" value="1"/>
</dbReference>
<feature type="compositionally biased region" description="Low complexity" evidence="8">
    <location>
        <begin position="171"/>
        <end position="182"/>
    </location>
</feature>
<dbReference type="Ensembl" id="ENSSRHT00000038630.1">
    <property type="protein sequence ID" value="ENSSRHP00000037547.1"/>
    <property type="gene ID" value="ENSSRHG00000019210.1"/>
</dbReference>
<evidence type="ECO:0000256" key="7">
    <source>
        <dbReference type="PROSITE-ProRule" id="PRU01011"/>
    </source>
</evidence>
<dbReference type="Proteomes" id="UP000472270">
    <property type="component" value="Unassembled WGS sequence"/>
</dbReference>
<evidence type="ECO:0000256" key="8">
    <source>
        <dbReference type="SAM" id="MobiDB-lite"/>
    </source>
</evidence>
<keyword evidence="3 9" id="KW-0732">Signal</keyword>
<dbReference type="SUPFAM" id="SSF50923">
    <property type="entry name" value="Hemopexin-like domain"/>
    <property type="match status" value="1"/>
</dbReference>
<dbReference type="InterPro" id="IPR018486">
    <property type="entry name" value="Hemopexin_CS"/>
</dbReference>
<keyword evidence="5" id="KW-1015">Disulfide bond</keyword>
<dbReference type="PROSITE" id="PS00524">
    <property type="entry name" value="SMB_1"/>
    <property type="match status" value="2"/>
</dbReference>
<dbReference type="PROSITE" id="PS51642">
    <property type="entry name" value="HEMOPEXIN_2"/>
    <property type="match status" value="1"/>
</dbReference>
<organism evidence="11 12">
    <name type="scientific">Sinocyclocheilus rhinocerous</name>
    <dbReference type="NCBI Taxonomy" id="307959"/>
    <lineage>
        <taxon>Eukaryota</taxon>
        <taxon>Metazoa</taxon>
        <taxon>Chordata</taxon>
        <taxon>Craniata</taxon>
        <taxon>Vertebrata</taxon>
        <taxon>Euteleostomi</taxon>
        <taxon>Actinopterygii</taxon>
        <taxon>Neopterygii</taxon>
        <taxon>Teleostei</taxon>
        <taxon>Ostariophysi</taxon>
        <taxon>Cypriniformes</taxon>
        <taxon>Cyprinidae</taxon>
        <taxon>Cyprininae</taxon>
        <taxon>Sinocyclocheilus</taxon>
    </lineage>
</organism>
<evidence type="ECO:0000256" key="5">
    <source>
        <dbReference type="ARBA" id="ARBA00023157"/>
    </source>
</evidence>
<comment type="subcellular location">
    <subcellularLocation>
        <location evidence="1">Secreted</location>
    </subcellularLocation>
</comment>
<dbReference type="Pfam" id="PF00045">
    <property type="entry name" value="Hemopexin"/>
    <property type="match status" value="2"/>
</dbReference>
<evidence type="ECO:0000259" key="10">
    <source>
        <dbReference type="PROSITE" id="PS50958"/>
    </source>
</evidence>
<dbReference type="InterPro" id="IPR000585">
    <property type="entry name" value="Hemopexin-like_dom"/>
</dbReference>
<sequence length="637" mass="68787">MATHLSLLLLFAYASTGSSDPSSCRGRCGEGYYRGSLCQCDYKCLSLNECCSDFTQLCTTKDSCKGRCGEPFHRGNPCHCDIDCVSYNQCCPDYENMCLVEETSNEEMTNDEGIGEELTIPEDESEPTPSEGLDASSMLPADENPTEGPSSATPTEGPTSTAPTEGPPSTVPTEGPSSTEPTEGPPSTAPTEFPSSTETTACPSSTAPTEGPSSAEPTEGPSSAEPTEGPSSTAPTEVPSSTAPTEVPSSTAPTEGPSSTAPIEVPSSTALTEVSSSAVPTENSVTEMTTKAQSEDPEELSSLKDPRATPVPKKTPSAPAPVKPTKNPIKPSIDKNDKSEPKEPLKDPSGIVPIKPAEKPLKPSSDKNGKTDSIKDYQADDYDTNLCSGRPVSGLTTLRNGTIVVFRGHYFWTLDKQRNPDPPQLITKVWGVPSPIDSVYTRCNCQGKTYFFKGRNYWRFENGMMDPGFPKPISQGFGQIGHITAALSIPQYRSRKESVIFFRRGGMAQTYTYQVTPSCGKKPRYPVFTVRTRARRQAVLPGTDVSQRPQTGHFVPDAALGQEINISKTWRGFPTIVTSAVSVPSRVKEGYKYYVFSQNKYYSMKMEREKPVILKPATGPKESSATSFFKCPETQKN</sequence>
<dbReference type="GO" id="GO:0030247">
    <property type="term" value="F:polysaccharide binding"/>
    <property type="evidence" value="ECO:0007669"/>
    <property type="project" value="InterPro"/>
</dbReference>
<feature type="compositionally biased region" description="Basic and acidic residues" evidence="8">
    <location>
        <begin position="332"/>
        <end position="346"/>
    </location>
</feature>
<reference evidence="11" key="2">
    <citation type="submission" date="2025-09" db="UniProtKB">
        <authorList>
            <consortium name="Ensembl"/>
        </authorList>
    </citation>
    <scope>IDENTIFICATION</scope>
</reference>
<keyword evidence="4" id="KW-0677">Repeat</keyword>
<dbReference type="InterPro" id="IPR036375">
    <property type="entry name" value="Hemopexin-like_dom_sf"/>
</dbReference>
<keyword evidence="12" id="KW-1185">Reference proteome</keyword>
<dbReference type="Gene3D" id="4.10.410.20">
    <property type="match status" value="2"/>
</dbReference>
<feature type="domain" description="SMB" evidence="10">
    <location>
        <begin position="20"/>
        <end position="59"/>
    </location>
</feature>
<dbReference type="InterPro" id="IPR036024">
    <property type="entry name" value="Somatomedin_B-like_dom_sf"/>
</dbReference>